<organism evidence="1 2">
    <name type="scientific">Diabrotica balteata</name>
    <name type="common">Banded cucumber beetle</name>
    <dbReference type="NCBI Taxonomy" id="107213"/>
    <lineage>
        <taxon>Eukaryota</taxon>
        <taxon>Metazoa</taxon>
        <taxon>Ecdysozoa</taxon>
        <taxon>Arthropoda</taxon>
        <taxon>Hexapoda</taxon>
        <taxon>Insecta</taxon>
        <taxon>Pterygota</taxon>
        <taxon>Neoptera</taxon>
        <taxon>Endopterygota</taxon>
        <taxon>Coleoptera</taxon>
        <taxon>Polyphaga</taxon>
        <taxon>Cucujiformia</taxon>
        <taxon>Chrysomeloidea</taxon>
        <taxon>Chrysomelidae</taxon>
        <taxon>Galerucinae</taxon>
        <taxon>Diabroticina</taxon>
        <taxon>Diabroticites</taxon>
        <taxon>Diabrotica</taxon>
    </lineage>
</organism>
<dbReference type="PANTHER" id="PTHR16071">
    <property type="entry name" value="CHROMOSOME 1 OPEN READING FRAME 112"/>
    <property type="match status" value="1"/>
</dbReference>
<gene>
    <name evidence="1" type="ORF">DIABBA_LOCUS5991</name>
</gene>
<name>A0A9N9X9B7_DIABA</name>
<dbReference type="Proteomes" id="UP001153709">
    <property type="component" value="Chromosome 4"/>
</dbReference>
<reference evidence="1" key="1">
    <citation type="submission" date="2022-01" db="EMBL/GenBank/DDBJ databases">
        <authorList>
            <person name="King R."/>
        </authorList>
    </citation>
    <scope>NUCLEOTIDE SEQUENCE</scope>
</reference>
<dbReference type="OrthoDB" id="6088000at2759"/>
<accession>A0A9N9X9B7</accession>
<dbReference type="EMBL" id="OU898279">
    <property type="protein sequence ID" value="CAG9832517.1"/>
    <property type="molecule type" value="Genomic_DNA"/>
</dbReference>
<evidence type="ECO:0000313" key="1">
    <source>
        <dbReference type="EMBL" id="CAG9832517.1"/>
    </source>
</evidence>
<protein>
    <submittedName>
        <fullName evidence="1">Uncharacterized protein</fullName>
    </submittedName>
</protein>
<keyword evidence="2" id="KW-1185">Reference proteome</keyword>
<proteinExistence type="predicted"/>
<dbReference type="AlphaFoldDB" id="A0A9N9X9B7"/>
<sequence>MITEQFSLSPMYNYCRKSILLLSSLEAETESSKILEHIKTCLRYLSSFHVTEVDEKLFQWIMPAIKNTLQKAIDDNFLLSDTCEDDFVLNILKQNLGLLLEFIHILKEVLDFFAAKDKICLVDIKYTAITSIQIISSTYDHCRNSSETYKVNFNEDLLEIFKVMQEVHSMYLQIFDTTIVVSEALEDDTEKKICYKTIYAQLARICFYLNVKLLATNWKGYIGIAQKFLDILKDQLDLTKPIGCLASIIYDNLSSLNDPETIDPSTQQIIKLTGFLIKVILKLLDIFWDYKEKNVDMIMEFCCSIYSFTSHRFSMLEYPFEIIQLIDDSIFAHMKPFVWKFMQEEQFLQVKNSFKEFFWPENNFDDLVVHIGAAVITHDMFYAKVEIILLENILQEEIWAYFLATEIWCLVLRSLDCTSKLIVSMFEPKFAAARTKTEAIVKNVLAQEAQFQLEIDLLRANFVSITIDSSNHREIKVVPLMILNQLALLSSNDCFKIHVCFSLQSFSHVNKNKLGQDSRRMFGTIVTILSNLLNSNNVVKYTVLELLETLVQNGKEEIVKNTLMNCGNDIVELVSTFLRKNVEKQKFNTEYFKFIGELKYRHNCVMRTHTHTAKKIKLDIDVPHQNRDDYPIRESLQNVDPIQVKNNIIEEQTSTHAVKLRDYKHRSKSKKDPAVVAVEESKENEDDSIDEVLCRIKGEIKCLTKVLKTEKLSSKNVSDLKYITNQLSSLM</sequence>
<dbReference type="PANTHER" id="PTHR16071:SF2">
    <property type="entry name" value="FIGNL1-INTERACTING REGULATOR OF RECOMBINATION AND MITOSIS"/>
    <property type="match status" value="1"/>
</dbReference>
<dbReference type="InterPro" id="IPR027902">
    <property type="entry name" value="DUF4487"/>
</dbReference>
<evidence type="ECO:0000313" key="2">
    <source>
        <dbReference type="Proteomes" id="UP001153709"/>
    </source>
</evidence>